<dbReference type="PANTHER" id="PTHR11893:SF43">
    <property type="entry name" value="INNEXIN INX4-RELATED"/>
    <property type="match status" value="1"/>
</dbReference>
<proteinExistence type="inferred from homology"/>
<evidence type="ECO:0000313" key="15">
    <source>
        <dbReference type="RefSeq" id="XP_011498565.1"/>
    </source>
</evidence>
<evidence type="ECO:0000256" key="5">
    <source>
        <dbReference type="ARBA" id="ARBA00022692"/>
    </source>
</evidence>
<gene>
    <name evidence="14 15" type="primary">LOC105362766</name>
    <name evidence="12" type="synonym">inx</name>
</gene>
<keyword evidence="3 12" id="KW-0813">Transport</keyword>
<dbReference type="GO" id="GO:0034220">
    <property type="term" value="P:monoatomic ion transmembrane transport"/>
    <property type="evidence" value="ECO:0007669"/>
    <property type="project" value="UniProtKB-KW"/>
</dbReference>
<comment type="subcellular location">
    <subcellularLocation>
        <location evidence="1">Cell junction</location>
        <location evidence="1">Gap junction</location>
    </subcellularLocation>
    <subcellularLocation>
        <location evidence="2 12">Cell membrane</location>
        <topology evidence="2 12">Multi-pass membrane protein</topology>
    </subcellularLocation>
</comment>
<keyword evidence="4" id="KW-1003">Cell membrane</keyword>
<sequence length="361" mass="40992">MLELFAPVKELLCVEPLRIDNLVFRLHSRLTVLLLSVCAILVTAKQLVGEPISCVTDSDGFESEPVNAYCWIYSTFTVKRHLRGIPGREVAAPGVGQALDKDEILHHRYYQWVCIVLALQATTFYAPRALWQVWEGGIVSYLAQDLASPFARDTWTNEHRSRLLSYFSDSLTRGHNIYALRFFACEILNFFNSLSQMYLLNLLLEGQFSRYGPAVMGLTSETKPFERVDPMARLFPKLTKCTIHTFGPGGSSQTHDALCVLPLNVVNEKIFVLLWFWLVFLAGAGALALIYRLMVLTQPWARIILVRASIPGLSRMTAERLVRNLGFGDWFLLRQLTKNANPLVLRQLIHDLTDDYPKVDV</sequence>
<evidence type="ECO:0000256" key="8">
    <source>
        <dbReference type="ARBA" id="ARBA00022989"/>
    </source>
</evidence>
<dbReference type="GeneID" id="105362766"/>
<dbReference type="KEGG" id="csol:105362766"/>
<evidence type="ECO:0000256" key="11">
    <source>
        <dbReference type="ARBA" id="ARBA00023303"/>
    </source>
</evidence>
<keyword evidence="8 12" id="KW-1133">Transmembrane helix</keyword>
<comment type="similarity">
    <text evidence="12">Belongs to the pannexin family.</text>
</comment>
<evidence type="ECO:0000256" key="7">
    <source>
        <dbReference type="ARBA" id="ARBA00022949"/>
    </source>
</evidence>
<keyword evidence="7" id="KW-0965">Cell junction</keyword>
<dbReference type="InterPro" id="IPR000990">
    <property type="entry name" value="Innexin"/>
</dbReference>
<evidence type="ECO:0000256" key="2">
    <source>
        <dbReference type="ARBA" id="ARBA00004651"/>
    </source>
</evidence>
<evidence type="ECO:0000313" key="14">
    <source>
        <dbReference type="RefSeq" id="XP_011498557.1"/>
    </source>
</evidence>
<evidence type="ECO:0000256" key="4">
    <source>
        <dbReference type="ARBA" id="ARBA00022475"/>
    </source>
</evidence>
<evidence type="ECO:0000256" key="6">
    <source>
        <dbReference type="ARBA" id="ARBA00022868"/>
    </source>
</evidence>
<comment type="caution">
    <text evidence="12">Lacks conserved residue(s) required for the propagation of feature annotation.</text>
</comment>
<evidence type="ECO:0000313" key="13">
    <source>
        <dbReference type="Proteomes" id="UP000695007"/>
    </source>
</evidence>
<keyword evidence="6" id="KW-0303">Gap junction</keyword>
<evidence type="ECO:0000256" key="1">
    <source>
        <dbReference type="ARBA" id="ARBA00004610"/>
    </source>
</evidence>
<keyword evidence="10 12" id="KW-0472">Membrane</keyword>
<dbReference type="GO" id="GO:0007602">
    <property type="term" value="P:phototransduction"/>
    <property type="evidence" value="ECO:0007669"/>
    <property type="project" value="TreeGrafter"/>
</dbReference>
<evidence type="ECO:0000256" key="12">
    <source>
        <dbReference type="RuleBase" id="RU010713"/>
    </source>
</evidence>
<accession>A0AAJ6YIB8</accession>
<dbReference type="Proteomes" id="UP000695007">
    <property type="component" value="Unplaced"/>
</dbReference>
<evidence type="ECO:0000256" key="10">
    <source>
        <dbReference type="ARBA" id="ARBA00023136"/>
    </source>
</evidence>
<keyword evidence="9 12" id="KW-0406">Ion transport</keyword>
<dbReference type="GO" id="GO:0005243">
    <property type="term" value="F:gap junction channel activity"/>
    <property type="evidence" value="ECO:0007669"/>
    <property type="project" value="TreeGrafter"/>
</dbReference>
<keyword evidence="11 12" id="KW-0407">Ion channel</keyword>
<dbReference type="Pfam" id="PF00876">
    <property type="entry name" value="Innexin"/>
    <property type="match status" value="1"/>
</dbReference>
<reference evidence="14 15" key="1">
    <citation type="submission" date="2025-04" db="UniProtKB">
        <authorList>
            <consortium name="RefSeq"/>
        </authorList>
    </citation>
    <scope>IDENTIFICATION</scope>
</reference>
<dbReference type="PANTHER" id="PTHR11893">
    <property type="entry name" value="INNEXIN"/>
    <property type="match status" value="1"/>
</dbReference>
<keyword evidence="13" id="KW-1185">Reference proteome</keyword>
<dbReference type="GO" id="GO:0005921">
    <property type="term" value="C:gap junction"/>
    <property type="evidence" value="ECO:0007669"/>
    <property type="project" value="UniProtKB-SubCell"/>
</dbReference>
<dbReference type="PROSITE" id="PS51013">
    <property type="entry name" value="PANNEXIN"/>
    <property type="match status" value="1"/>
</dbReference>
<keyword evidence="5 12" id="KW-0812">Transmembrane</keyword>
<dbReference type="GO" id="GO:0005886">
    <property type="term" value="C:plasma membrane"/>
    <property type="evidence" value="ECO:0007669"/>
    <property type="project" value="UniProtKB-SubCell"/>
</dbReference>
<feature type="transmembrane region" description="Helical" evidence="12">
    <location>
        <begin position="270"/>
        <end position="293"/>
    </location>
</feature>
<dbReference type="PRINTS" id="PR01262">
    <property type="entry name" value="INNEXIN"/>
</dbReference>
<protein>
    <recommendedName>
        <fullName evidence="12">Innexin</fullName>
    </recommendedName>
</protein>
<evidence type="ECO:0000256" key="9">
    <source>
        <dbReference type="ARBA" id="ARBA00023065"/>
    </source>
</evidence>
<name>A0AAJ6YIB8_9HYME</name>
<organism evidence="13 15">
    <name type="scientific">Ceratosolen solmsi marchali</name>
    <dbReference type="NCBI Taxonomy" id="326594"/>
    <lineage>
        <taxon>Eukaryota</taxon>
        <taxon>Metazoa</taxon>
        <taxon>Ecdysozoa</taxon>
        <taxon>Arthropoda</taxon>
        <taxon>Hexapoda</taxon>
        <taxon>Insecta</taxon>
        <taxon>Pterygota</taxon>
        <taxon>Neoptera</taxon>
        <taxon>Endopterygota</taxon>
        <taxon>Hymenoptera</taxon>
        <taxon>Apocrita</taxon>
        <taxon>Proctotrupomorpha</taxon>
        <taxon>Chalcidoidea</taxon>
        <taxon>Agaonidae</taxon>
        <taxon>Agaoninae</taxon>
        <taxon>Ceratosolen</taxon>
    </lineage>
</organism>
<dbReference type="RefSeq" id="XP_011498557.1">
    <property type="nucleotide sequence ID" value="XM_011500255.1"/>
</dbReference>
<comment type="function">
    <text evidence="12">Structural component of the gap junctions.</text>
</comment>
<evidence type="ECO:0000256" key="3">
    <source>
        <dbReference type="ARBA" id="ARBA00022448"/>
    </source>
</evidence>
<dbReference type="RefSeq" id="XP_011498565.1">
    <property type="nucleotide sequence ID" value="XM_011500263.1"/>
</dbReference>
<dbReference type="AlphaFoldDB" id="A0AAJ6YIB8"/>